<dbReference type="EMBL" id="CP056775">
    <property type="protein sequence ID" value="QRR03672.1"/>
    <property type="molecule type" value="Genomic_DNA"/>
</dbReference>
<dbReference type="Pfam" id="PF13711">
    <property type="entry name" value="DUF4160"/>
    <property type="match status" value="1"/>
</dbReference>
<proteinExistence type="predicted"/>
<accession>A0ABX7IE28</accession>
<evidence type="ECO:0000313" key="2">
    <source>
        <dbReference type="Proteomes" id="UP000612680"/>
    </source>
</evidence>
<sequence length="80" mass="9541">MDTPTILYIQGFRFFFYLNEHEPTHIHVSRGDCTARIVLLSMLDITFNKGFKKKEIRDIIQILTDHHEKIIAAWHLAFKR</sequence>
<gene>
    <name evidence="1" type="ORF">HWI92_23525</name>
</gene>
<dbReference type="Proteomes" id="UP000612680">
    <property type="component" value="Chromosome"/>
</dbReference>
<evidence type="ECO:0000313" key="1">
    <source>
        <dbReference type="EMBL" id="QRR03672.1"/>
    </source>
</evidence>
<dbReference type="RefSeq" id="WP_204659863.1">
    <property type="nucleotide sequence ID" value="NZ_CP056775.1"/>
</dbReference>
<reference evidence="1 2" key="1">
    <citation type="submission" date="2020-06" db="EMBL/GenBank/DDBJ databases">
        <title>Dyadobacter sandarakinus sp. nov., isolated from the soil of the Arctic Yellow River Station.</title>
        <authorList>
            <person name="Zhang Y."/>
            <person name="Peng F."/>
        </authorList>
    </citation>
    <scope>NUCLEOTIDE SEQUENCE [LARGE SCALE GENOMIC DNA]</scope>
    <source>
        <strain evidence="1 2">Q3-56</strain>
    </source>
</reference>
<name>A0ABX7IE28_9BACT</name>
<keyword evidence="2" id="KW-1185">Reference proteome</keyword>
<organism evidence="1 2">
    <name type="scientific">Dyadobacter sandarakinus</name>
    <dbReference type="NCBI Taxonomy" id="2747268"/>
    <lineage>
        <taxon>Bacteria</taxon>
        <taxon>Pseudomonadati</taxon>
        <taxon>Bacteroidota</taxon>
        <taxon>Cytophagia</taxon>
        <taxon>Cytophagales</taxon>
        <taxon>Spirosomataceae</taxon>
        <taxon>Dyadobacter</taxon>
    </lineage>
</organism>
<dbReference type="InterPro" id="IPR025427">
    <property type="entry name" value="DUF4160"/>
</dbReference>
<protein>
    <submittedName>
        <fullName evidence="1">DUF4160 domain-containing protein</fullName>
    </submittedName>
</protein>